<dbReference type="OrthoDB" id="9778153at2"/>
<organism evidence="1 2">
    <name type="scientific">Glycomyces buryatensis</name>
    <dbReference type="NCBI Taxonomy" id="2570927"/>
    <lineage>
        <taxon>Bacteria</taxon>
        <taxon>Bacillati</taxon>
        <taxon>Actinomycetota</taxon>
        <taxon>Actinomycetes</taxon>
        <taxon>Glycomycetales</taxon>
        <taxon>Glycomycetaceae</taxon>
        <taxon>Glycomyces</taxon>
    </lineage>
</organism>
<dbReference type="RefSeq" id="WP_136535693.1">
    <property type="nucleotide sequence ID" value="NZ_STGY01000062.1"/>
</dbReference>
<reference evidence="1 2" key="2">
    <citation type="submission" date="2019-05" db="EMBL/GenBank/DDBJ databases">
        <title>Glycomyces buryatensis sp. nov.</title>
        <authorList>
            <person name="Nikitina E."/>
        </authorList>
    </citation>
    <scope>NUCLEOTIDE SEQUENCE [LARGE SCALE GENOMIC DNA]</scope>
    <source>
        <strain evidence="1 2">18</strain>
    </source>
</reference>
<keyword evidence="2" id="KW-1185">Reference proteome</keyword>
<reference evidence="2" key="1">
    <citation type="submission" date="2019-04" db="EMBL/GenBank/DDBJ databases">
        <title>Nocardioides xinjiangensis sp. nov.</title>
        <authorList>
            <person name="Liu S."/>
        </authorList>
    </citation>
    <scope>NUCLEOTIDE SEQUENCE [LARGE SCALE GENOMIC DNA]</scope>
    <source>
        <strain evidence="2">18</strain>
    </source>
</reference>
<proteinExistence type="predicted"/>
<comment type="caution">
    <text evidence="1">The sequence shown here is derived from an EMBL/GenBank/DDBJ whole genome shotgun (WGS) entry which is preliminary data.</text>
</comment>
<dbReference type="EMBL" id="STGY01000062">
    <property type="protein sequence ID" value="THV39774.1"/>
    <property type="molecule type" value="Genomic_DNA"/>
</dbReference>
<protein>
    <submittedName>
        <fullName evidence="1">Uncharacterized protein</fullName>
    </submittedName>
</protein>
<evidence type="ECO:0000313" key="2">
    <source>
        <dbReference type="Proteomes" id="UP000308760"/>
    </source>
</evidence>
<evidence type="ECO:0000313" key="1">
    <source>
        <dbReference type="EMBL" id="THV39774.1"/>
    </source>
</evidence>
<name>A0A4S8QGI4_9ACTN</name>
<accession>A0A4S8QGI4</accession>
<gene>
    <name evidence="1" type="ORF">FAB82_16790</name>
</gene>
<dbReference type="Proteomes" id="UP000308760">
    <property type="component" value="Unassembled WGS sequence"/>
</dbReference>
<sequence>MADAIPAALRGLIDDAAVFPPGNAALEDAVPAHRGYRASWYAPIVGPLLVPASRAADLNPGRSDLDIGLIVDIEPERVEAAVAALAGRARVVQFESRAALDSPDIARSWSSRVFAEIPIGDENALDAAAEYGFAPKFRTGGLVAEAFPTPEGLAGAIAGCARRGLRFKLTAGLHHAIRRRDPETGFTHHGFLNVLVASGEAASGADIDSVARQLASTDAADLAQRARTLLDWPRPLWTAYGSCSIDEPVADLIELKLLERGAAAS</sequence>
<dbReference type="AlphaFoldDB" id="A0A4S8QGI4"/>